<dbReference type="GeneID" id="54302845"/>
<feature type="transmembrane region" description="Helical" evidence="1">
    <location>
        <begin position="737"/>
        <end position="760"/>
    </location>
</feature>
<reference evidence="2" key="1">
    <citation type="journal article" date="2020" name="Stud. Mycol.">
        <title>101 Dothideomycetes genomes: a test case for predicting lifestyles and emergence of pathogens.</title>
        <authorList>
            <person name="Haridas S."/>
            <person name="Albert R."/>
            <person name="Binder M."/>
            <person name="Bloem J."/>
            <person name="Labutti K."/>
            <person name="Salamov A."/>
            <person name="Andreopoulos B."/>
            <person name="Baker S."/>
            <person name="Barry K."/>
            <person name="Bills G."/>
            <person name="Bluhm B."/>
            <person name="Cannon C."/>
            <person name="Castanera R."/>
            <person name="Culley D."/>
            <person name="Daum C."/>
            <person name="Ezra D."/>
            <person name="Gonzalez J."/>
            <person name="Henrissat B."/>
            <person name="Kuo A."/>
            <person name="Liang C."/>
            <person name="Lipzen A."/>
            <person name="Lutzoni F."/>
            <person name="Magnuson J."/>
            <person name="Mondo S."/>
            <person name="Nolan M."/>
            <person name="Ohm R."/>
            <person name="Pangilinan J."/>
            <person name="Park H.-J."/>
            <person name="Ramirez L."/>
            <person name="Alfaro M."/>
            <person name="Sun H."/>
            <person name="Tritt A."/>
            <person name="Yoshinaga Y."/>
            <person name="Zwiers L.-H."/>
            <person name="Turgeon B."/>
            <person name="Goodwin S."/>
            <person name="Spatafora J."/>
            <person name="Crous P."/>
            <person name="Grigoriev I."/>
        </authorList>
    </citation>
    <scope>NUCLEOTIDE SEQUENCE</scope>
    <source>
        <strain evidence="2">CBS 121167</strain>
    </source>
</reference>
<keyword evidence="3" id="KW-1185">Reference proteome</keyword>
<dbReference type="Pfam" id="PF11915">
    <property type="entry name" value="DUF3433"/>
    <property type="match status" value="2"/>
</dbReference>
<dbReference type="OrthoDB" id="3912677at2759"/>
<feature type="transmembrane region" description="Helical" evidence="1">
    <location>
        <begin position="631"/>
        <end position="651"/>
    </location>
</feature>
<name>A0A6A6BR16_9PEZI</name>
<keyword evidence="1" id="KW-0812">Transmembrane</keyword>
<dbReference type="RefSeq" id="XP_033401595.1">
    <property type="nucleotide sequence ID" value="XM_033545340.1"/>
</dbReference>
<gene>
    <name evidence="2" type="ORF">K452DRAFT_340388</name>
</gene>
<keyword evidence="1" id="KW-0472">Membrane</keyword>
<dbReference type="EMBL" id="ML995476">
    <property type="protein sequence ID" value="KAF2145883.1"/>
    <property type="molecule type" value="Genomic_DNA"/>
</dbReference>
<feature type="transmembrane region" description="Helical" evidence="1">
    <location>
        <begin position="157"/>
        <end position="180"/>
    </location>
</feature>
<evidence type="ECO:0000313" key="3">
    <source>
        <dbReference type="Proteomes" id="UP000799438"/>
    </source>
</evidence>
<dbReference type="PANTHER" id="PTHR37544">
    <property type="entry name" value="SPRAY-RELATED"/>
    <property type="match status" value="1"/>
</dbReference>
<dbReference type="InterPro" id="IPR021840">
    <property type="entry name" value="DUF3433"/>
</dbReference>
<protein>
    <submittedName>
        <fullName evidence="2">Uncharacterized protein</fullName>
    </submittedName>
</protein>
<sequence length="1184" mass="131593">MTLPPRRATQGSLSGHDEVQTASQLIPPEVPDQSEVHQPRGLWSPLFLRPHTLALFACAYLMLSIILAALAWYSSIHKGICAVNLSNHYLWNYAPTALFTLFSVLWSQIDYRTRSIMPWVLMARKLQTADRSVLLDYVSPNLVSAWIKAIKAKDIPVAISIFGAVLNKLLIILSTSLFTLDIVNYTTASITTEGGKSFVASAFNASLVNQEPVARVFGTEHLEMGYTIGTSKKYAAEVPPLRNSSSTLENTSQVDIISASLDCEDAGQLQNSSISATGTGVHIGSSPNGDNETYYNNELFFENHNGTETIYQMLPYVSPYLGGYRMRATLNSSSCSSIQVAGGVLGYPNTLMDRSPTLNCSDDSYRFVFGLYGETSTGERGGGSQFLVCKPTYRVQAANMTYKYDTSEGNKWTIKNFTGDRKLENFTAETIFEGFYGAIKDLNITVLLNRTSPQAHIDPFLHDLELLKSTLIELYEATTAQILSQHLLVENTKTFQVAEIRAQSRLQLQGYGLWSTECALILLAVISLSLCYSFKASVLPRDIGSITGLATILARDPEFMERIDGSGSKCLQTIRRDLFTTQFQTEAICNDHDTTDVFRIRPLTTANTEKVEQSTKLDSGKWYNPFVVTRIGRLCTIAIAVILVIALESIYQTSIHNHGFMTVAIQKHAEYTSRYIPAAILVLYSLLFSALDFELKTFQPYLNLRKGSATSQISIDEHYLGLLGLHGLWRASRKKQYCIVATTIGMFVTHFLTIIASGLYTVTSVYQQKPIQVLQMDRVNIEAFSDINHISYQEIGMIAATLVLDKDMDLPQWSYDSFIVPTMDLVTQLDKDEHCQGVTITVPATRANANCTVIIPSNVSIEVNDFNQRREFTMDFDFLSICGGDPRGKRPLKIDVYDRPTGFASWNDRSDDFFHCPEYLVVAGHAYPENRSWNLRALHCRPYLESIDVRIELSCPGLIANRKVVPLLDESTRKTLSTAEVPGIDQNLLLPYIRSELEGIDRYLKASDGSFNGTVDGFFGTVVRRGTPLKSLTNNSESLKAAVEDMYPRIMAQILNQNRVKADPKIYNGTAQFQNRFRLVQNGASTRVLQALLVAMALCIAATLMGRSTKGVLPKNPRSIAAVASLLAGSSLLHDDIIPPGSEWLSDEELECRELFKGLAFSIGWWKDEDMDIDGQESVGFSSA</sequence>
<dbReference type="PANTHER" id="PTHR37544:SF1">
    <property type="entry name" value="PHOSPHORIBOSYLAMINOIMIDAZOLE-SUCCINOCARBOXAMIDE SYNTHASE"/>
    <property type="match status" value="1"/>
</dbReference>
<feature type="transmembrane region" description="Helical" evidence="1">
    <location>
        <begin position="53"/>
        <end position="73"/>
    </location>
</feature>
<evidence type="ECO:0000313" key="2">
    <source>
        <dbReference type="EMBL" id="KAF2145883.1"/>
    </source>
</evidence>
<proteinExistence type="predicted"/>
<accession>A0A6A6BR16</accession>
<keyword evidence="1" id="KW-1133">Transmembrane helix</keyword>
<dbReference type="Proteomes" id="UP000799438">
    <property type="component" value="Unassembled WGS sequence"/>
</dbReference>
<evidence type="ECO:0000256" key="1">
    <source>
        <dbReference type="SAM" id="Phobius"/>
    </source>
</evidence>
<feature type="transmembrane region" description="Helical" evidence="1">
    <location>
        <begin position="675"/>
        <end position="695"/>
    </location>
</feature>
<feature type="transmembrane region" description="Helical" evidence="1">
    <location>
        <begin position="511"/>
        <end position="532"/>
    </location>
</feature>
<organism evidence="2 3">
    <name type="scientific">Aplosporella prunicola CBS 121167</name>
    <dbReference type="NCBI Taxonomy" id="1176127"/>
    <lineage>
        <taxon>Eukaryota</taxon>
        <taxon>Fungi</taxon>
        <taxon>Dikarya</taxon>
        <taxon>Ascomycota</taxon>
        <taxon>Pezizomycotina</taxon>
        <taxon>Dothideomycetes</taxon>
        <taxon>Dothideomycetes incertae sedis</taxon>
        <taxon>Botryosphaeriales</taxon>
        <taxon>Aplosporellaceae</taxon>
        <taxon>Aplosporella</taxon>
    </lineage>
</organism>
<feature type="transmembrane region" description="Helical" evidence="1">
    <location>
        <begin position="93"/>
        <end position="109"/>
    </location>
</feature>
<dbReference type="AlphaFoldDB" id="A0A6A6BR16"/>